<dbReference type="EMBL" id="AF521085">
    <property type="protein sequence ID" value="AAP42858.1"/>
    <property type="molecule type" value="Genomic_DNA"/>
</dbReference>
<name>Q7WTF2_9ACTN</name>
<evidence type="ECO:0000259" key="13">
    <source>
        <dbReference type="PROSITE" id="PS52019"/>
    </source>
</evidence>
<dbReference type="PROSITE" id="PS52004">
    <property type="entry name" value="KS3_2"/>
    <property type="match status" value="2"/>
</dbReference>
<evidence type="ECO:0000256" key="9">
    <source>
        <dbReference type="PROSITE-ProRule" id="PRU01363"/>
    </source>
</evidence>
<keyword evidence="5" id="KW-0808">Transferase</keyword>
<dbReference type="InterPro" id="IPR055123">
    <property type="entry name" value="SpnB-like_Rossmann"/>
</dbReference>
<feature type="domain" description="PKS/mFAS DH" evidence="13">
    <location>
        <begin position="966"/>
        <end position="1261"/>
    </location>
</feature>
<dbReference type="PROSITE" id="PS50075">
    <property type="entry name" value="CARRIER"/>
    <property type="match status" value="2"/>
</dbReference>
<organism evidence="14">
    <name type="scientific">Streptomyces nanchangensis</name>
    <dbReference type="NCBI Taxonomy" id="204925"/>
    <lineage>
        <taxon>Bacteria</taxon>
        <taxon>Bacillati</taxon>
        <taxon>Actinomycetota</taxon>
        <taxon>Actinomycetes</taxon>
        <taxon>Kitasatosporales</taxon>
        <taxon>Streptomycetaceae</taxon>
        <taxon>Streptomyces</taxon>
    </lineage>
</organism>
<dbReference type="SUPFAM" id="SSF51735">
    <property type="entry name" value="NAD(P)-binding Rossmann-fold domains"/>
    <property type="match status" value="5"/>
</dbReference>
<dbReference type="PROSITE" id="PS00606">
    <property type="entry name" value="KS3_1"/>
    <property type="match status" value="2"/>
</dbReference>
<keyword evidence="3" id="KW-0596">Phosphopantetheine</keyword>
<dbReference type="InterPro" id="IPR014043">
    <property type="entry name" value="Acyl_transferase_dom"/>
</dbReference>
<dbReference type="InterPro" id="IPR011032">
    <property type="entry name" value="GroES-like_sf"/>
</dbReference>
<dbReference type="InterPro" id="IPR042104">
    <property type="entry name" value="PKS_dehydratase_sf"/>
</dbReference>
<feature type="domain" description="PKS/mFAS DH" evidence="13">
    <location>
        <begin position="2724"/>
        <end position="3000"/>
    </location>
</feature>
<evidence type="ECO:0000256" key="4">
    <source>
        <dbReference type="ARBA" id="ARBA00022553"/>
    </source>
</evidence>
<feature type="domain" description="Ketosynthase family 3 (KS3)" evidence="12">
    <location>
        <begin position="34"/>
        <end position="459"/>
    </location>
</feature>
<reference evidence="14" key="1">
    <citation type="journal article" date="2003" name="Chem. Biol.">
        <title>A complete gene cluster from Streptomyces nanchangensis NS3226 encoding biosynthesis of the polyether ionophore nanchangmycin.</title>
        <authorList>
            <person name="Sun Y."/>
            <person name="Zhou X."/>
            <person name="Dong H."/>
            <person name="Tu G."/>
            <person name="Wang M."/>
            <person name="Wang B."/>
            <person name="Deng Z."/>
        </authorList>
    </citation>
    <scope>NUCLEOTIDE SEQUENCE</scope>
    <source>
        <strain evidence="14">NS3226</strain>
    </source>
</reference>
<dbReference type="Pfam" id="PF22953">
    <property type="entry name" value="SpnB_Rossmann"/>
    <property type="match status" value="2"/>
</dbReference>
<feature type="region of interest" description="Disordered" evidence="10">
    <location>
        <begin position="467"/>
        <end position="495"/>
    </location>
</feature>
<dbReference type="SMART" id="SM00825">
    <property type="entry name" value="PKS_KS"/>
    <property type="match status" value="2"/>
</dbReference>
<proteinExistence type="predicted"/>
<dbReference type="Gene3D" id="1.10.1200.10">
    <property type="entry name" value="ACP-like"/>
    <property type="match status" value="2"/>
</dbReference>
<dbReference type="PROSITE" id="PS00012">
    <property type="entry name" value="PHOSPHOPANTETHEINE"/>
    <property type="match status" value="2"/>
</dbReference>
<dbReference type="InterPro" id="IPR013968">
    <property type="entry name" value="PKS_KR"/>
</dbReference>
<feature type="region of interest" description="C-terminal hotdog fold" evidence="9">
    <location>
        <begin position="2863"/>
        <end position="3000"/>
    </location>
</feature>
<dbReference type="GO" id="GO:0004312">
    <property type="term" value="F:fatty acid synthase activity"/>
    <property type="evidence" value="ECO:0007669"/>
    <property type="project" value="TreeGrafter"/>
</dbReference>
<dbReference type="Pfam" id="PF16197">
    <property type="entry name" value="KAsynt_C_assoc"/>
    <property type="match status" value="2"/>
</dbReference>
<dbReference type="GO" id="GO:0016491">
    <property type="term" value="F:oxidoreductase activity"/>
    <property type="evidence" value="ECO:0007669"/>
    <property type="project" value="InterPro"/>
</dbReference>
<dbReference type="FunFam" id="3.40.366.10:FF:000002">
    <property type="entry name" value="Probable polyketide synthase 2"/>
    <property type="match status" value="1"/>
</dbReference>
<dbReference type="Pfam" id="PF21089">
    <property type="entry name" value="PKS_DH_N"/>
    <property type="match status" value="2"/>
</dbReference>
<dbReference type="InterPro" id="IPR049900">
    <property type="entry name" value="PKS_mFAS_DH"/>
</dbReference>
<dbReference type="InterPro" id="IPR016036">
    <property type="entry name" value="Malonyl_transacylase_ACP-bd"/>
</dbReference>
<dbReference type="InterPro" id="IPR009081">
    <property type="entry name" value="PP-bd_ACP"/>
</dbReference>
<dbReference type="SMART" id="SM00829">
    <property type="entry name" value="PKS_ER"/>
    <property type="match status" value="1"/>
</dbReference>
<dbReference type="Pfam" id="PF02801">
    <property type="entry name" value="Ketoacyl-synt_C"/>
    <property type="match status" value="2"/>
</dbReference>
<dbReference type="InterPro" id="IPR049551">
    <property type="entry name" value="PKS_DH_C"/>
</dbReference>
<evidence type="ECO:0000256" key="10">
    <source>
        <dbReference type="SAM" id="MobiDB-lite"/>
    </source>
</evidence>
<dbReference type="SUPFAM" id="SSF47336">
    <property type="entry name" value="ACP-like"/>
    <property type="match status" value="2"/>
</dbReference>
<dbReference type="CDD" id="cd05195">
    <property type="entry name" value="enoyl_red"/>
    <property type="match status" value="1"/>
</dbReference>
<dbReference type="Pfam" id="PF08659">
    <property type="entry name" value="KR"/>
    <property type="match status" value="2"/>
</dbReference>
<dbReference type="InterPro" id="IPR036299">
    <property type="entry name" value="Polyketide_synth_docking_sf"/>
</dbReference>
<dbReference type="Pfam" id="PF13602">
    <property type="entry name" value="ADH_zinc_N_2"/>
    <property type="match status" value="1"/>
</dbReference>
<keyword evidence="4" id="KW-0597">Phosphoprotein</keyword>
<dbReference type="InterPro" id="IPR015083">
    <property type="entry name" value="NorB/c/GfsB-D-like_docking"/>
</dbReference>
<dbReference type="InterPro" id="IPR020807">
    <property type="entry name" value="PKS_DH"/>
</dbReference>
<dbReference type="SUPFAM" id="SSF50129">
    <property type="entry name" value="GroES-like"/>
    <property type="match status" value="1"/>
</dbReference>
<dbReference type="Gene3D" id="3.10.129.110">
    <property type="entry name" value="Polyketide synthase dehydratase"/>
    <property type="match status" value="2"/>
</dbReference>
<dbReference type="GO" id="GO:0004315">
    <property type="term" value="F:3-oxoacyl-[acyl-carrier-protein] synthase activity"/>
    <property type="evidence" value="ECO:0007669"/>
    <property type="project" value="InterPro"/>
</dbReference>
<dbReference type="PANTHER" id="PTHR43775:SF51">
    <property type="entry name" value="INACTIVE PHENOLPHTHIOCEROL SYNTHESIS POLYKETIDE SYNTHASE TYPE I PKS1-RELATED"/>
    <property type="match status" value="1"/>
</dbReference>
<dbReference type="InterPro" id="IPR049552">
    <property type="entry name" value="PKS_DH_N"/>
</dbReference>
<dbReference type="Pfam" id="PF00109">
    <property type="entry name" value="ketoacyl-synt"/>
    <property type="match status" value="2"/>
</dbReference>
<dbReference type="InterPro" id="IPR016039">
    <property type="entry name" value="Thiolase-like"/>
</dbReference>
<comment type="pathway">
    <text evidence="2">Antibiotic biosynthesis.</text>
</comment>
<accession>Q7WTF2</accession>
<dbReference type="GO" id="GO:0031177">
    <property type="term" value="F:phosphopantetheine binding"/>
    <property type="evidence" value="ECO:0007669"/>
    <property type="project" value="InterPro"/>
</dbReference>
<dbReference type="SUPFAM" id="SSF101173">
    <property type="entry name" value="Docking domain B of the erythromycin polyketide synthase (DEBS)"/>
    <property type="match status" value="1"/>
</dbReference>
<dbReference type="InterPro" id="IPR018201">
    <property type="entry name" value="Ketoacyl_synth_AS"/>
</dbReference>
<dbReference type="SMART" id="SM00827">
    <property type="entry name" value="PKS_AT"/>
    <property type="match status" value="2"/>
</dbReference>
<dbReference type="PROSITE" id="PS52019">
    <property type="entry name" value="PKS_MFAS_DH"/>
    <property type="match status" value="2"/>
</dbReference>
<keyword evidence="7" id="KW-0511">Multifunctional enzyme</keyword>
<dbReference type="SMART" id="SM01294">
    <property type="entry name" value="PKS_PP_betabranch"/>
    <property type="match status" value="2"/>
</dbReference>
<feature type="region of interest" description="N-terminal hotdog fold" evidence="9">
    <location>
        <begin position="2724"/>
        <end position="2848"/>
    </location>
</feature>
<dbReference type="InterPro" id="IPR020806">
    <property type="entry name" value="PKS_PP-bd"/>
</dbReference>
<dbReference type="CDD" id="cd00833">
    <property type="entry name" value="PKS"/>
    <property type="match status" value="2"/>
</dbReference>
<dbReference type="Pfam" id="PF00698">
    <property type="entry name" value="Acyl_transf_1"/>
    <property type="match status" value="2"/>
</dbReference>
<dbReference type="GO" id="GO:0033068">
    <property type="term" value="P:macrolide biosynthetic process"/>
    <property type="evidence" value="ECO:0007669"/>
    <property type="project" value="UniProtKB-ARBA"/>
</dbReference>
<dbReference type="Pfam" id="PF08990">
    <property type="entry name" value="Docking"/>
    <property type="match status" value="1"/>
</dbReference>
<dbReference type="Gene3D" id="3.90.180.10">
    <property type="entry name" value="Medium-chain alcohol dehydrogenases, catalytic domain"/>
    <property type="match status" value="1"/>
</dbReference>
<feature type="region of interest" description="C-terminal hotdog fold" evidence="9">
    <location>
        <begin position="1108"/>
        <end position="1261"/>
    </location>
</feature>
<dbReference type="Pfam" id="PF00550">
    <property type="entry name" value="PP-binding"/>
    <property type="match status" value="2"/>
</dbReference>
<dbReference type="GO" id="GO:0006633">
    <property type="term" value="P:fatty acid biosynthetic process"/>
    <property type="evidence" value="ECO:0007669"/>
    <property type="project" value="InterPro"/>
</dbReference>
<evidence type="ECO:0000256" key="5">
    <source>
        <dbReference type="ARBA" id="ARBA00022679"/>
    </source>
</evidence>
<feature type="domain" description="Ketosynthase family 3 (KS3)" evidence="12">
    <location>
        <begin position="1822"/>
        <end position="2248"/>
    </location>
</feature>
<evidence type="ECO:0000256" key="6">
    <source>
        <dbReference type="ARBA" id="ARBA00023194"/>
    </source>
</evidence>
<dbReference type="Pfam" id="PF22621">
    <property type="entry name" value="CurL-like_PKS_C"/>
    <property type="match status" value="1"/>
</dbReference>
<evidence type="ECO:0000313" key="14">
    <source>
        <dbReference type="EMBL" id="AAP42858.1"/>
    </source>
</evidence>
<dbReference type="Gene3D" id="3.40.50.720">
    <property type="entry name" value="NAD(P)-binding Rossmann-like Domain"/>
    <property type="match status" value="4"/>
</dbReference>
<evidence type="ECO:0000256" key="8">
    <source>
        <dbReference type="ARBA" id="ARBA00023315"/>
    </source>
</evidence>
<keyword evidence="8" id="KW-0012">Acyltransferase</keyword>
<dbReference type="SUPFAM" id="SSF55048">
    <property type="entry name" value="Probable ACP-binding domain of malonyl-CoA ACP transacylase"/>
    <property type="match status" value="2"/>
</dbReference>
<feature type="domain" description="Carrier" evidence="11">
    <location>
        <begin position="3796"/>
        <end position="3871"/>
    </location>
</feature>
<dbReference type="CDD" id="cd08956">
    <property type="entry name" value="KR_3_FAS_SDR_x"/>
    <property type="match status" value="2"/>
</dbReference>
<dbReference type="InterPro" id="IPR032821">
    <property type="entry name" value="PKS_assoc"/>
</dbReference>
<dbReference type="InterPro" id="IPR050091">
    <property type="entry name" value="PKS_NRPS_Biosynth_Enz"/>
</dbReference>
<evidence type="ECO:0000259" key="12">
    <source>
        <dbReference type="PROSITE" id="PS52004"/>
    </source>
</evidence>
<dbReference type="InterPro" id="IPR016035">
    <property type="entry name" value="Acyl_Trfase/lysoPLipase"/>
</dbReference>
<dbReference type="InterPro" id="IPR036736">
    <property type="entry name" value="ACP-like_sf"/>
</dbReference>
<dbReference type="FunFam" id="3.40.47.10:FF:000019">
    <property type="entry name" value="Polyketide synthase type I"/>
    <property type="match status" value="2"/>
</dbReference>
<sequence>MSSTEDKLRQYLKRVTVDLGEARARLRKAEQRQHEPIAITSMACRYPGGVTSPETLWELVDSRTDAIGSFPANRGWNLASLYHPDPDHSGTSYVRDGGFVHDADEFDASFFNISPREALAMDPQQRLLLETAWELLERAHIDPTALKGTPTGVYTGCGVPGFGTPHIERSAEGFLLTGNALSVVSGRIAFTLGLEGPAVTLDTACSSSLVAMHLAVQALRQGECDLALAGGVTVMSTPNVIVEFSRQRGLSPDGRCKPFATAADGTGFSEGAGLVLLERLSDAERNGHQVLAVIRGTAVNQDGASNGLSAPNGPSQQRVIRQALANAGLATVEVDAVEAHGTGTTLGDPIEAEALLATYGQERPEDRPLWLGSIKSNIGHTQGAAGVAGVIKMVMAMRHASLPATLHVDEPTSHVDWDRGTVRLLTEPVDWPTAPDRPRRAGVSAFGISGTNAHIILEEAGLPTAAEAEAGTAAEAGTDAGAGTEAGAEDAAPEEATVEPALLGGVAPWVVSARTQEALADQARGLVRAVTDTGAPDAVPAEVAWSLATTRATFDHRAVVTGTELADLTAALEALATGGEHPHLVRGTALDPQAGPVLVFPGQGSQWPGMAVGLLDSSPAFATRIAACEQALAPYVDWSLTAVLRGSDTATDPHRVDVIQPTLWAVMVSLAGLWQDFGITPAAVIGHSQGEIAAACVAGALSLDDAAKVVALRSQALRALAGHGAMASLTLGAEDTARVLTGLGPAAEGVAVAAHNGPRSTVVSGPPDQIATVLAAAEARGARTRTIDVDYASHSPHVDRIRDTILAQLADLAPAAPTIPFYSTVTGEPLADTPLDAEYWFTNLRQPVRFTDTLTTLLDHQHRHFIEASPHPVLTPGIQDAIDDAELPATTIPTLRRDHGTPHDLADALALAHTTGLAVDWRPWYATTPPATTDLPTYPFQRQRYWSAAGRRTGDVSAAGLRPVDHPQLSAATGLADGGLLLTGRLPAAGDAGWLGEHEFADVVLVPSTALVEWTLRAADEAGCGGVEELTLEVPLTLSAASELRVQVVVDAPDEDGRRAVRVSSQPAVDTPDRADGQDTWTCHATGTLMAAAAAGTELAGAWPPAGAEPVDLTNLYARAEAAGYRYGPTFQGVQAVWRHGADLLAEVALDQGAEEGGDEFGIHPALLECALHPVALTDTPHDDTPLGDADTDGPLWLPFAWNGVSLHAGGATSVRVRIGQRGQTDTEGRELTVVVADPTGAPVLTVDSVALRPADGDWLKAAERRSTAALFTVEWTPLPPQDSRPEPVEAEDGWATLGASGPGHHYADLAALLSAADGAEPAPPVVLASVTPTADTGADSEADTDLATVRRTLGLIQEWLAEPGLRDSRLVLITSGATSVGDGDGPVEPGSAAVFGLVQAVQAEHPDRFMLVDVGADADADGDGDGGETLADAVRRAIAADEPQIAVRSGEVSVPRLLRAAARPDEGTAVELSGGTVVVSGAMDHVSGGAIAEQLVRAYGAERLLLLSHPDEQAPDLAERLTALGAAVEVAVVDIADRAALAEVLASVPDSHPLVGVVHLAGAADEGPVESWNDGRLSRAWAPRATGAWQLHTLTQDLPLRMFVVCSAAADVTGGPGRAGYAAANAHTDALIAHRRAAGLPGTGLVWALEEEATADASRLFDAAFHAVQPLVVAADLDTARLGPSAPALLRALVRPARRRAAERQSAAHALTSRLAGLDNSGQRELLLDVVRQMAAVVLGHSSDTAIRAEAAFKELGFDSLTAVGLRNRLVDATGLRLPSTLVFDYPTPRALADHLLQLVTSTAPTTSLPVGPARAAGADDEPIAVVAMACRFPGDVTTPEGLWDLVAAGENIRGPFPTNRGWDLANLFHPDPEHPGTTYASQGAFIYDADGFDAAFFGINPREALAIDPQQRLILETAWEALERAGIDPHTLKESLTGVYTGVIYHDYAAGLPASDPRLDGYTMLSSIGSIISGRVAYTLGLQGPAVTVDTACSSSLVAMHLAAQALRQGECDLALAGGVTVMATPDPFTGFSRQRGLAPDGRCKPFAAAADGTSLSEGAGLVVLERLSDARRNGHQVLAVLRGSAINQDGASNGLTAPNGPSQQRVIGQALANAGLGPADIDAVEAHGTGTTLGDPIEAQALLATYGQHRADDRPLWLGSVKSNIGHTQAASGVVGVIKMIMAMRHGRLPASLHIDEPSPHIDWTSGNVQLLTEAIDWPEADRPRRAGVSSFGASGTNAHVILEEAPPPPDPAPEPAAAPAIAGGVVPWPLSARDEQALREQASALAEHLGTDDRASVADVGWSLATTRAMFERRAVIVGEGREEMAAALEALADGSPHPGLSTLGGTASDTPGKTVWLFSGQGSQRPGMGADLYRRFPVFAEAFDGVRALLDPHLDHPLADVVFATDPGHGDLIHHTTYTQAGLFALHIALARLLGDMGLAPDAVAGHSIGEISAAHLAGVLSLEDAAQLVAARATLMGGLPSGGAMATVNADEQEITATLADYPDLAIAAMNTPAHTVVSGPADQVAALTAAWRERGRKTRALPVSHAFHSPQMEPILVPFTEAIGHLAFHPPRIPLISNLTGEPAGEDIATPDYWARHIRRPVHFHQSITHLAEDTAVFLELGPAPVLTHAVHHTLPEETTATALATLTGKQPDVPALAHSLAALHTSHAPVDWTPWFRTDPAPRTVGLPTYRFQRRPYWIAPRVSGGATPGGTGLDHPLLDTAAALADGGMVLTGSVPPADHDSWLTERAIAGTVVLPGTALLELALRCAEDTRSPHVEELLLHHPLTLHPTAHLDLQVVIGAADDDARRTLHLYTRPQSDSSAEWTRHATATLTGEPTDDRPPAEGEAAWPPAGAEPVDLTGFYDRAASNGYAYGPSLRGLQALWRHGEDLLADIALPMADDSTDTLVLHPALLDSALHPLLAVMDTSGDQVWLPFSWSGVTLHATGATHARVRVTPHDDHEHRIALTDTAGRPILTANAVAVRPTRLEAPQQPLSEGLFSLEWTPVSTLADRSDAAAPTPGVVLAKAPVAEGEGGELEAVQRALTLVQDWLAEPRPDDARLVVMTRDAVAVDGEAHIDPVAAAVWGLIRSAQTENPGRFVLLDRDLDTELDTDPVLGPDALAEADGRVAEAVRCALDLDESQVALRGGRVLVPRLVRATASATLPGPVDRRNWRLEAATPAGAASLDAVAPVPFPEAEEEPAAGRVRIEVRAAGVTFRDVLIATGGVPDETRLGGEGAGVVLEVGPDVTDVAPGDRVMGVFDGAFGRVADADARMVTRMPRTWDFTRAAGVPVAFLTAWYGLVELADLRAGESVLIHAATGGVGTAAVQIARHLGADAYATADPAEHHVLEAMGIDEAHRASSRDLDFENAFRAATGGRGVDVVLNSLTGDHIDDRTDASLRLLAEGGRFLDPGRADARDPEQLAKDFPAVDYRVYDLVPDAGPERVQPMLAALVALFDEGVLAPLPVRAWPLARARQALRHMSRAEHTGKLVLTVPPALDPDGTVLITGGTGVLAGLVAEHLVTTHHITHLHLLSRRGPDAPGATDLATRLAELGATVHITAADASDPGALRRVVDAIDPDHPLTGVVHTAGIVEDAVVTSQTPDTLRRVWTAKATSAANLHQATKHLPLAMFTLYSSVSGTLGNPGQANYAAANAYCDALAAQRQHAGLPATSIAWGLWSTASDITGQLSQADVARMGRAGVRALATEHALALFDAAHRQGDPQLVALNLDVPALAAQPVAILPAALRGLATRSGGTTRRAAAAVQRPDDWTRRLAGLPEAEQRQQLLTLVRGNAATVLGHADSERVREEAPFKDLGFDSLTGVELRNRLSAATGLRLPAALVFDFPSAKSLADYLRGRLVADGGSAAQAGVDPVLGELARLESTLSALDLPEADARAVTDRLEGLLAQWKAASAPPAEDNAADRLTLATADEVLAFIDNELGTS</sequence>
<evidence type="ECO:0000256" key="3">
    <source>
        <dbReference type="ARBA" id="ARBA00022450"/>
    </source>
</evidence>
<dbReference type="InterPro" id="IPR020841">
    <property type="entry name" value="PKS_Beta-ketoAc_synthase_dom"/>
</dbReference>
<dbReference type="SMART" id="SM00822">
    <property type="entry name" value="PKS_KR"/>
    <property type="match status" value="2"/>
</dbReference>
<dbReference type="Gene3D" id="3.30.70.3290">
    <property type="match status" value="2"/>
</dbReference>
<dbReference type="SUPFAM" id="SSF52151">
    <property type="entry name" value="FabD/lysophospholipase-like"/>
    <property type="match status" value="2"/>
</dbReference>
<evidence type="ECO:0000256" key="7">
    <source>
        <dbReference type="ARBA" id="ARBA00023268"/>
    </source>
</evidence>
<keyword evidence="6" id="KW-0045">Antibiotic biosynthesis</keyword>
<dbReference type="SUPFAM" id="SSF53901">
    <property type="entry name" value="Thiolase-like"/>
    <property type="match status" value="2"/>
</dbReference>
<dbReference type="Pfam" id="PF14765">
    <property type="entry name" value="PS-DH"/>
    <property type="match status" value="2"/>
</dbReference>
<protein>
    <submittedName>
        <fullName evidence="14">NanA4</fullName>
    </submittedName>
</protein>
<dbReference type="FunFam" id="1.10.1200.10:FF:000007">
    <property type="entry name" value="Probable polyketide synthase pks17"/>
    <property type="match status" value="2"/>
</dbReference>
<dbReference type="SMART" id="SM00826">
    <property type="entry name" value="PKS_DH"/>
    <property type="match status" value="2"/>
</dbReference>
<dbReference type="Gene3D" id="6.10.40.10">
    <property type="match status" value="1"/>
</dbReference>
<dbReference type="PANTHER" id="PTHR43775">
    <property type="entry name" value="FATTY ACID SYNTHASE"/>
    <property type="match status" value="1"/>
</dbReference>
<dbReference type="InterPro" id="IPR014030">
    <property type="entry name" value="Ketoacyl_synth_N"/>
</dbReference>
<dbReference type="InterPro" id="IPR006162">
    <property type="entry name" value="Ppantetheine_attach_site"/>
</dbReference>
<dbReference type="SMART" id="SM00823">
    <property type="entry name" value="PKS_PP"/>
    <property type="match status" value="2"/>
</dbReference>
<feature type="region of interest" description="Disordered" evidence="10">
    <location>
        <begin position="2840"/>
        <end position="2861"/>
    </location>
</feature>
<evidence type="ECO:0000256" key="2">
    <source>
        <dbReference type="ARBA" id="ARBA00004792"/>
    </source>
</evidence>
<comment type="caution">
    <text evidence="9">Lacks conserved residue(s) required for the propagation of feature annotation.</text>
</comment>
<dbReference type="InterPro" id="IPR013154">
    <property type="entry name" value="ADH-like_N"/>
</dbReference>
<dbReference type="InterPro" id="IPR057326">
    <property type="entry name" value="KR_dom"/>
</dbReference>
<dbReference type="InterPro" id="IPR036291">
    <property type="entry name" value="NAD(P)-bd_dom_sf"/>
</dbReference>
<dbReference type="Gene3D" id="3.40.47.10">
    <property type="match status" value="2"/>
</dbReference>
<dbReference type="InterPro" id="IPR020843">
    <property type="entry name" value="ER"/>
</dbReference>
<gene>
    <name evidence="14" type="primary">nanA4</name>
</gene>
<feature type="region of interest" description="N-terminal hotdog fold" evidence="9">
    <location>
        <begin position="966"/>
        <end position="1096"/>
    </location>
</feature>
<feature type="domain" description="Carrier" evidence="11">
    <location>
        <begin position="1726"/>
        <end position="1801"/>
    </location>
</feature>
<evidence type="ECO:0000259" key="11">
    <source>
        <dbReference type="PROSITE" id="PS50075"/>
    </source>
</evidence>
<feature type="compositionally biased region" description="Low complexity" evidence="10">
    <location>
        <begin position="467"/>
        <end position="486"/>
    </location>
</feature>
<comment type="cofactor">
    <cofactor evidence="1">
        <name>pantetheine 4'-phosphate</name>
        <dbReference type="ChEBI" id="CHEBI:47942"/>
    </cofactor>
</comment>
<dbReference type="Pfam" id="PF08240">
    <property type="entry name" value="ADH_N"/>
    <property type="match status" value="1"/>
</dbReference>
<evidence type="ECO:0000256" key="1">
    <source>
        <dbReference type="ARBA" id="ARBA00001957"/>
    </source>
</evidence>
<dbReference type="InterPro" id="IPR014031">
    <property type="entry name" value="Ketoacyl_synth_C"/>
</dbReference>
<dbReference type="InterPro" id="IPR001227">
    <property type="entry name" value="Ac_transferase_dom_sf"/>
</dbReference>
<dbReference type="Gene3D" id="3.40.366.10">
    <property type="entry name" value="Malonyl-Coenzyme A Acyl Carrier Protein, domain 2"/>
    <property type="match status" value="2"/>
</dbReference>
<feature type="region of interest" description="Disordered" evidence="10">
    <location>
        <begin position="1058"/>
        <end position="1078"/>
    </location>
</feature>